<keyword evidence="1" id="KW-0862">Zinc</keyword>
<dbReference type="EMBL" id="DAKRPA010000050">
    <property type="protein sequence ID" value="DBA01281.1"/>
    <property type="molecule type" value="Genomic_DNA"/>
</dbReference>
<dbReference type="AlphaFoldDB" id="A0AAV2Z4F9"/>
<evidence type="ECO:0000313" key="5">
    <source>
        <dbReference type="Proteomes" id="UP001146120"/>
    </source>
</evidence>
<keyword evidence="5" id="KW-1185">Reference proteome</keyword>
<evidence type="ECO:0000259" key="3">
    <source>
        <dbReference type="PROSITE" id="PS50158"/>
    </source>
</evidence>
<organism evidence="4 5">
    <name type="scientific">Lagenidium giganteum</name>
    <dbReference type="NCBI Taxonomy" id="4803"/>
    <lineage>
        <taxon>Eukaryota</taxon>
        <taxon>Sar</taxon>
        <taxon>Stramenopiles</taxon>
        <taxon>Oomycota</taxon>
        <taxon>Peronosporomycetes</taxon>
        <taxon>Pythiales</taxon>
        <taxon>Pythiaceae</taxon>
    </lineage>
</organism>
<feature type="region of interest" description="Disordered" evidence="2">
    <location>
        <begin position="131"/>
        <end position="186"/>
    </location>
</feature>
<evidence type="ECO:0000256" key="2">
    <source>
        <dbReference type="SAM" id="MobiDB-lite"/>
    </source>
</evidence>
<keyword evidence="1" id="KW-0863">Zinc-finger</keyword>
<accession>A0AAV2Z4F9</accession>
<feature type="compositionally biased region" description="Basic and acidic residues" evidence="2">
    <location>
        <begin position="174"/>
        <end position="186"/>
    </location>
</feature>
<reference evidence="4" key="1">
    <citation type="submission" date="2022-11" db="EMBL/GenBank/DDBJ databases">
        <authorList>
            <person name="Morgan W.R."/>
            <person name="Tartar A."/>
        </authorList>
    </citation>
    <scope>NUCLEOTIDE SEQUENCE</scope>
    <source>
        <strain evidence="4">ARSEF 373</strain>
    </source>
</reference>
<dbReference type="PROSITE" id="PS50158">
    <property type="entry name" value="ZF_CCHC"/>
    <property type="match status" value="1"/>
</dbReference>
<gene>
    <name evidence="4" type="ORF">N0F65_001786</name>
</gene>
<dbReference type="Proteomes" id="UP001146120">
    <property type="component" value="Unassembled WGS sequence"/>
</dbReference>
<reference evidence="4" key="2">
    <citation type="journal article" date="2023" name="Microbiol Resour">
        <title>Decontamination and Annotation of the Draft Genome Sequence of the Oomycete Lagenidium giganteum ARSEF 373.</title>
        <authorList>
            <person name="Morgan W.R."/>
            <person name="Tartar A."/>
        </authorList>
    </citation>
    <scope>NUCLEOTIDE SEQUENCE</scope>
    <source>
        <strain evidence="4">ARSEF 373</strain>
    </source>
</reference>
<keyword evidence="1" id="KW-0479">Metal-binding</keyword>
<dbReference type="GO" id="GO:0008270">
    <property type="term" value="F:zinc ion binding"/>
    <property type="evidence" value="ECO:0007669"/>
    <property type="project" value="UniProtKB-KW"/>
</dbReference>
<dbReference type="GO" id="GO:0003676">
    <property type="term" value="F:nucleic acid binding"/>
    <property type="evidence" value="ECO:0007669"/>
    <property type="project" value="InterPro"/>
</dbReference>
<name>A0AAV2Z4F9_9STRA</name>
<sequence length="483" mass="53717">MDSYMTYERRLRALNQGTQARIFVMPLSACIAQETITRVCETELFKCETEVTETEWREYFLASRFPDPMTHKRLDSAMNSEDVVHDDPKKVVNYLVEALRPPAFRSAIKDQLGQPKHKPKKRSLQSFLMWLRPEPPKPPTKPGQQPPKAGPTNLTVDGRKAPRPQTSTALRPTKKPDAKPPQEAPDRGCFKCGDEGHGVFQCPQISGGLEAKELYESRTGEKVRQPIAGAAALPGPAPRVSPALPCVVMETVKADITPDSGAEVTVVAPSLLDKLRRAGVWLSSRDLPDNAAVAGIGGEPTPVKKKVRLDLRFNTPGGALVLRNVVGWVTTHALPTGMGELLLSRPVMQQVYDMSDLDATNTGGMHRVLALASSADLWPPRSKRWLSWRKKCGHVSQSHRRVKLRRPLRQPCSRKSTKHKTKELRAATWITCASFCCKMSMCLDSRSGETHWWQCHPWRSCSSPTRSHSGAAHVGIRRLIAIF</sequence>
<evidence type="ECO:0000256" key="1">
    <source>
        <dbReference type="PROSITE-ProRule" id="PRU00047"/>
    </source>
</evidence>
<protein>
    <recommendedName>
        <fullName evidence="3">CCHC-type domain-containing protein</fullName>
    </recommendedName>
</protein>
<dbReference type="InterPro" id="IPR036875">
    <property type="entry name" value="Znf_CCHC_sf"/>
</dbReference>
<feature type="domain" description="CCHC-type" evidence="3">
    <location>
        <begin position="189"/>
        <end position="204"/>
    </location>
</feature>
<evidence type="ECO:0000313" key="4">
    <source>
        <dbReference type="EMBL" id="DBA01281.1"/>
    </source>
</evidence>
<comment type="caution">
    <text evidence="4">The sequence shown here is derived from an EMBL/GenBank/DDBJ whole genome shotgun (WGS) entry which is preliminary data.</text>
</comment>
<proteinExistence type="predicted"/>
<dbReference type="SUPFAM" id="SSF57756">
    <property type="entry name" value="Retrovirus zinc finger-like domains"/>
    <property type="match status" value="1"/>
</dbReference>
<feature type="compositionally biased region" description="Pro residues" evidence="2">
    <location>
        <begin position="136"/>
        <end position="149"/>
    </location>
</feature>
<dbReference type="InterPro" id="IPR001878">
    <property type="entry name" value="Znf_CCHC"/>
</dbReference>